<gene>
    <name evidence="2" type="ORF">HF526_02855</name>
</gene>
<evidence type="ECO:0008006" key="4">
    <source>
        <dbReference type="Google" id="ProtNLM"/>
    </source>
</evidence>
<organism evidence="2 3">
    <name type="scientific">Pseudonocardia acidicola</name>
    <dbReference type="NCBI Taxonomy" id="2724939"/>
    <lineage>
        <taxon>Bacteria</taxon>
        <taxon>Bacillati</taxon>
        <taxon>Actinomycetota</taxon>
        <taxon>Actinomycetes</taxon>
        <taxon>Pseudonocardiales</taxon>
        <taxon>Pseudonocardiaceae</taxon>
        <taxon>Pseudonocardia</taxon>
    </lineage>
</organism>
<sequence length="196" mass="18681">MSTTARRVAAVSAMTVPLAFVATGLANAGESHGHGGHCSGPVAAQGGGLVGLDAGVSPALNLGGVLNGGPVSQQAVQVDQSNSGVQQEGGCGGAEAFQAAHLVDGVLKVNPALNVGGIGNGGPVSQSAVQVDRSNSGVQQLGGGHGHGGFASQERGLLGLGLEVSPSINLGGILSGGPVAQSGVQSDAGNSGIVQR</sequence>
<dbReference type="Proteomes" id="UP000820669">
    <property type="component" value="Unassembled WGS sequence"/>
</dbReference>
<evidence type="ECO:0000313" key="3">
    <source>
        <dbReference type="Proteomes" id="UP000820669"/>
    </source>
</evidence>
<feature type="chain" id="PRO_5047425979" description="Small secreted domain DUF320" evidence="1">
    <location>
        <begin position="29"/>
        <end position="196"/>
    </location>
</feature>
<proteinExistence type="predicted"/>
<accession>A0ABX1S7X9</accession>
<dbReference type="EMBL" id="JAAXLA010000003">
    <property type="protein sequence ID" value="NMH96268.1"/>
    <property type="molecule type" value="Genomic_DNA"/>
</dbReference>
<dbReference type="RefSeq" id="WP_169379631.1">
    <property type="nucleotide sequence ID" value="NZ_JAAXLA010000003.1"/>
</dbReference>
<feature type="signal peptide" evidence="1">
    <location>
        <begin position="1"/>
        <end position="28"/>
    </location>
</feature>
<name>A0ABX1S7X9_9PSEU</name>
<keyword evidence="1" id="KW-0732">Signal</keyword>
<reference evidence="2 3" key="1">
    <citation type="submission" date="2020-04" db="EMBL/GenBank/DDBJ databases">
        <authorList>
            <person name="Klaysubun C."/>
            <person name="Duangmal K."/>
            <person name="Lipun K."/>
        </authorList>
    </citation>
    <scope>NUCLEOTIDE SEQUENCE [LARGE SCALE GENOMIC DNA]</scope>
    <source>
        <strain evidence="2 3">K10HN5</strain>
    </source>
</reference>
<evidence type="ECO:0000313" key="2">
    <source>
        <dbReference type="EMBL" id="NMH96268.1"/>
    </source>
</evidence>
<keyword evidence="3" id="KW-1185">Reference proteome</keyword>
<evidence type="ECO:0000256" key="1">
    <source>
        <dbReference type="SAM" id="SignalP"/>
    </source>
</evidence>
<protein>
    <recommendedName>
        <fullName evidence="4">Small secreted domain DUF320</fullName>
    </recommendedName>
</protein>
<comment type="caution">
    <text evidence="2">The sequence shown here is derived from an EMBL/GenBank/DDBJ whole genome shotgun (WGS) entry which is preliminary data.</text>
</comment>